<organism evidence="2 3">
    <name type="scientific">Anaerotruncus colihominis</name>
    <dbReference type="NCBI Taxonomy" id="169435"/>
    <lineage>
        <taxon>Bacteria</taxon>
        <taxon>Bacillati</taxon>
        <taxon>Bacillota</taxon>
        <taxon>Clostridia</taxon>
        <taxon>Eubacteriales</taxon>
        <taxon>Oscillospiraceae</taxon>
        <taxon>Anaerotruncus</taxon>
    </lineage>
</organism>
<dbReference type="OrthoDB" id="9785845at2"/>
<dbReference type="InterPro" id="IPR001509">
    <property type="entry name" value="Epimerase_deHydtase"/>
</dbReference>
<dbReference type="EMBL" id="CZBE01000024">
    <property type="protein sequence ID" value="CUQ07340.1"/>
    <property type="molecule type" value="Genomic_DNA"/>
</dbReference>
<dbReference type="SUPFAM" id="SSF51735">
    <property type="entry name" value="NAD(P)-binding Rossmann-fold domains"/>
    <property type="match status" value="1"/>
</dbReference>
<feature type="domain" description="NAD-dependent epimerase/dehydratase" evidence="1">
    <location>
        <begin position="29"/>
        <end position="248"/>
    </location>
</feature>
<name>A0A174TIX7_9FIRM</name>
<dbReference type="RefSeq" id="WP_055245815.1">
    <property type="nucleotide sequence ID" value="NZ_CABIWA010000015.1"/>
</dbReference>
<evidence type="ECO:0000313" key="3">
    <source>
        <dbReference type="Proteomes" id="UP000095765"/>
    </source>
</evidence>
<evidence type="ECO:0000313" key="2">
    <source>
        <dbReference type="EMBL" id="CUQ07340.1"/>
    </source>
</evidence>
<dbReference type="Pfam" id="PF01370">
    <property type="entry name" value="Epimerase"/>
    <property type="match status" value="1"/>
</dbReference>
<dbReference type="AlphaFoldDB" id="A0A174TIX7"/>
<dbReference type="Proteomes" id="UP000095765">
    <property type="component" value="Unassembled WGS sequence"/>
</dbReference>
<accession>A0A174TIX7</accession>
<gene>
    <name evidence="2" type="ORF">ERS852551_03004</name>
</gene>
<protein>
    <submittedName>
        <fullName evidence="2">NAD dependent epimerase/dehydratase family</fullName>
    </submittedName>
</protein>
<sequence>MNSSQELLERITRPSPRLIDDIAKISGDIMIVGAGGKVGPSLAVTARRACEAAGLTKRILAVSKLDDPAAAETMRHWGVQVVEADLLDSQQLDALPEMDNILFLAGRKFGTYKNQTDTWAANVLLPAKICERFPKAGIVAFSTGNIYGDRPARCGGSVETDAPNPDGEYGQTCLGRERVFSYYARRNKTRSLMFRLNYAVDLRYGVLYDIAKNVRDGIPIKLGRSVLNCIWQGDVCEYAIRALLHVDAPPAVLNVTGPETFSTRWAAERFGDLLGRAPLYEGEEQNGGIFSNSSKLMELMGYPSVCLERMIRWQAQWILDGGSSIAAPTHFDAADGVY</sequence>
<dbReference type="InterPro" id="IPR036291">
    <property type="entry name" value="NAD(P)-bd_dom_sf"/>
</dbReference>
<dbReference type="Gene3D" id="3.40.50.720">
    <property type="entry name" value="NAD(P)-binding Rossmann-like Domain"/>
    <property type="match status" value="1"/>
</dbReference>
<evidence type="ECO:0000259" key="1">
    <source>
        <dbReference type="Pfam" id="PF01370"/>
    </source>
</evidence>
<reference evidence="2 3" key="1">
    <citation type="submission" date="2015-09" db="EMBL/GenBank/DDBJ databases">
        <authorList>
            <consortium name="Pathogen Informatics"/>
        </authorList>
    </citation>
    <scope>NUCLEOTIDE SEQUENCE [LARGE SCALE GENOMIC DNA]</scope>
    <source>
        <strain evidence="2 3">2789STDY5834939</strain>
    </source>
</reference>
<proteinExistence type="predicted"/>